<dbReference type="AlphaFoldDB" id="A0A939C3N6"/>
<evidence type="ECO:0000256" key="3">
    <source>
        <dbReference type="ARBA" id="ARBA00023002"/>
    </source>
</evidence>
<sequence>MTDAGTNPADPAADLPSSRMSAPLRVAVLDDYQRVALDIADWMPLGNEVEVVAFADHLADPDAVAERLAAFDAVVLMRERTPLPADLLARLPRLRLIVTTGMQNRSIDLDAAVARGITVCGAELTPTGTVEGIWSLIMAVVRGVPAEDRAVRAGRWQVGLPLELHGSTLGIVGLGRLGARIAAIGQVFGMQVLAWSRSLTDARAAEHGATRVELDELCRRSDVLTVHVPLTEDSRGLIGARELDLLGPDAFLVNTSRGPVVDEAALVLALHEHRIAGAALDVFDTEPLPPDHPLLTTPNTVLSPHLGFVSRQAYAIGYGQAVEDVMAWMMGRPVRVLAGPA</sequence>
<dbReference type="InterPro" id="IPR029753">
    <property type="entry name" value="D-isomer_DH_CS"/>
</dbReference>
<gene>
    <name evidence="8" type="ORF">JL106_18450</name>
</gene>
<dbReference type="Pfam" id="PF02826">
    <property type="entry name" value="2-Hacid_dh_C"/>
    <property type="match status" value="1"/>
</dbReference>
<organism evidence="8 9">
    <name type="scientific">Nakamurella leprariae</name>
    <dbReference type="NCBI Taxonomy" id="2803911"/>
    <lineage>
        <taxon>Bacteria</taxon>
        <taxon>Bacillati</taxon>
        <taxon>Actinomycetota</taxon>
        <taxon>Actinomycetes</taxon>
        <taxon>Nakamurellales</taxon>
        <taxon>Nakamurellaceae</taxon>
        <taxon>Nakamurella</taxon>
    </lineage>
</organism>
<keyword evidence="2" id="KW-0028">Amino-acid biosynthesis</keyword>
<protein>
    <submittedName>
        <fullName evidence="8">D-2-hydroxyacid dehydrogenase family protein</fullName>
    </submittedName>
</protein>
<dbReference type="InterPro" id="IPR029752">
    <property type="entry name" value="D-isomer_DH_CS1"/>
</dbReference>
<reference evidence="8" key="1">
    <citation type="submission" date="2021-01" db="EMBL/GenBank/DDBJ databases">
        <title>YIM 132084 draft genome.</title>
        <authorList>
            <person name="An D."/>
        </authorList>
    </citation>
    <scope>NUCLEOTIDE SEQUENCE</scope>
    <source>
        <strain evidence="8">YIM 132084</strain>
    </source>
</reference>
<dbReference type="PANTHER" id="PTHR42789">
    <property type="entry name" value="D-ISOMER SPECIFIC 2-HYDROXYACID DEHYDROGENASE FAMILY PROTEIN (AFU_ORTHOLOGUE AFUA_6G10090)"/>
    <property type="match status" value="1"/>
</dbReference>
<dbReference type="GO" id="GO:0008652">
    <property type="term" value="P:amino acid biosynthetic process"/>
    <property type="evidence" value="ECO:0007669"/>
    <property type="project" value="UniProtKB-KW"/>
</dbReference>
<keyword evidence="9" id="KW-1185">Reference proteome</keyword>
<dbReference type="FunFam" id="3.40.50.720:FF:000203">
    <property type="entry name" value="D-3-phosphoglycerate dehydrogenase (SerA)"/>
    <property type="match status" value="1"/>
</dbReference>
<dbReference type="InterPro" id="IPR006140">
    <property type="entry name" value="D-isomer_DH_NAD-bd"/>
</dbReference>
<dbReference type="Gene3D" id="3.40.50.720">
    <property type="entry name" value="NAD(P)-binding Rossmann-like Domain"/>
    <property type="match status" value="2"/>
</dbReference>
<dbReference type="InterPro" id="IPR036291">
    <property type="entry name" value="NAD(P)-bd_dom_sf"/>
</dbReference>
<evidence type="ECO:0000313" key="9">
    <source>
        <dbReference type="Proteomes" id="UP000663792"/>
    </source>
</evidence>
<evidence type="ECO:0000256" key="2">
    <source>
        <dbReference type="ARBA" id="ARBA00022605"/>
    </source>
</evidence>
<comment type="similarity">
    <text evidence="1 5">Belongs to the D-isomer specific 2-hydroxyacid dehydrogenase family.</text>
</comment>
<dbReference type="GO" id="GO:0016616">
    <property type="term" value="F:oxidoreductase activity, acting on the CH-OH group of donors, NAD or NADP as acceptor"/>
    <property type="evidence" value="ECO:0007669"/>
    <property type="project" value="InterPro"/>
</dbReference>
<dbReference type="GO" id="GO:0051287">
    <property type="term" value="F:NAD binding"/>
    <property type="evidence" value="ECO:0007669"/>
    <property type="project" value="InterPro"/>
</dbReference>
<evidence type="ECO:0000256" key="5">
    <source>
        <dbReference type="RuleBase" id="RU003719"/>
    </source>
</evidence>
<evidence type="ECO:0000313" key="8">
    <source>
        <dbReference type="EMBL" id="MBM9469272.1"/>
    </source>
</evidence>
<dbReference type="PANTHER" id="PTHR42789:SF1">
    <property type="entry name" value="D-ISOMER SPECIFIC 2-HYDROXYACID DEHYDROGENASE FAMILY PROTEIN (AFU_ORTHOLOGUE AFUA_6G10090)"/>
    <property type="match status" value="1"/>
</dbReference>
<dbReference type="PROSITE" id="PS00670">
    <property type="entry name" value="D_2_HYDROXYACID_DH_2"/>
    <property type="match status" value="1"/>
</dbReference>
<dbReference type="InterPro" id="IPR050857">
    <property type="entry name" value="D-2-hydroxyacid_DH"/>
</dbReference>
<dbReference type="PROSITE" id="PS00065">
    <property type="entry name" value="D_2_HYDROXYACID_DH_1"/>
    <property type="match status" value="1"/>
</dbReference>
<proteinExistence type="inferred from homology"/>
<keyword evidence="4" id="KW-0520">NAD</keyword>
<accession>A0A939C3N6</accession>
<dbReference type="Proteomes" id="UP000663792">
    <property type="component" value="Unassembled WGS sequence"/>
</dbReference>
<dbReference type="SUPFAM" id="SSF51735">
    <property type="entry name" value="NAD(P)-binding Rossmann-fold domains"/>
    <property type="match status" value="1"/>
</dbReference>
<evidence type="ECO:0000256" key="4">
    <source>
        <dbReference type="ARBA" id="ARBA00023027"/>
    </source>
</evidence>
<dbReference type="Pfam" id="PF00389">
    <property type="entry name" value="2-Hacid_dh"/>
    <property type="match status" value="1"/>
</dbReference>
<feature type="domain" description="D-isomer specific 2-hydroxyacid dehydrogenase catalytic" evidence="6">
    <location>
        <begin position="47"/>
        <end position="334"/>
    </location>
</feature>
<dbReference type="SUPFAM" id="SSF52283">
    <property type="entry name" value="Formate/glycerate dehydrogenase catalytic domain-like"/>
    <property type="match status" value="1"/>
</dbReference>
<feature type="domain" description="D-isomer specific 2-hydroxyacid dehydrogenase NAD-binding" evidence="7">
    <location>
        <begin position="135"/>
        <end position="307"/>
    </location>
</feature>
<dbReference type="EMBL" id="JAERWK010000025">
    <property type="protein sequence ID" value="MBM9469272.1"/>
    <property type="molecule type" value="Genomic_DNA"/>
</dbReference>
<name>A0A939C3N6_9ACTN</name>
<comment type="caution">
    <text evidence="8">The sequence shown here is derived from an EMBL/GenBank/DDBJ whole genome shotgun (WGS) entry which is preliminary data.</text>
</comment>
<evidence type="ECO:0000256" key="1">
    <source>
        <dbReference type="ARBA" id="ARBA00005854"/>
    </source>
</evidence>
<dbReference type="CDD" id="cd12169">
    <property type="entry name" value="PGDH_like_1"/>
    <property type="match status" value="1"/>
</dbReference>
<evidence type="ECO:0000259" key="6">
    <source>
        <dbReference type="Pfam" id="PF00389"/>
    </source>
</evidence>
<evidence type="ECO:0000259" key="7">
    <source>
        <dbReference type="Pfam" id="PF02826"/>
    </source>
</evidence>
<dbReference type="InterPro" id="IPR006139">
    <property type="entry name" value="D-isomer_2_OHA_DH_cat_dom"/>
</dbReference>
<keyword evidence="3 5" id="KW-0560">Oxidoreductase</keyword>